<accession>A0ABQ9HLY1</accession>
<comment type="caution">
    <text evidence="1">The sequence shown here is derived from an EMBL/GenBank/DDBJ whole genome shotgun (WGS) entry which is preliminary data.</text>
</comment>
<dbReference type="Proteomes" id="UP001159363">
    <property type="component" value="Chromosome X"/>
</dbReference>
<dbReference type="EMBL" id="JARBHB010000004">
    <property type="protein sequence ID" value="KAJ8885363.1"/>
    <property type="molecule type" value="Genomic_DNA"/>
</dbReference>
<organism evidence="1 2">
    <name type="scientific">Dryococelus australis</name>
    <dbReference type="NCBI Taxonomy" id="614101"/>
    <lineage>
        <taxon>Eukaryota</taxon>
        <taxon>Metazoa</taxon>
        <taxon>Ecdysozoa</taxon>
        <taxon>Arthropoda</taxon>
        <taxon>Hexapoda</taxon>
        <taxon>Insecta</taxon>
        <taxon>Pterygota</taxon>
        <taxon>Neoptera</taxon>
        <taxon>Polyneoptera</taxon>
        <taxon>Phasmatodea</taxon>
        <taxon>Verophasmatodea</taxon>
        <taxon>Anareolatae</taxon>
        <taxon>Phasmatidae</taxon>
        <taxon>Eurycanthinae</taxon>
        <taxon>Dryococelus</taxon>
    </lineage>
</organism>
<reference evidence="1 2" key="1">
    <citation type="submission" date="2023-02" db="EMBL/GenBank/DDBJ databases">
        <title>LHISI_Scaffold_Assembly.</title>
        <authorList>
            <person name="Stuart O.P."/>
            <person name="Cleave R."/>
            <person name="Magrath M.J.L."/>
            <person name="Mikheyev A.S."/>
        </authorList>
    </citation>
    <scope>NUCLEOTIDE SEQUENCE [LARGE SCALE GENOMIC DNA]</scope>
    <source>
        <strain evidence="1">Daus_M_001</strain>
        <tissue evidence="1">Leg muscle</tissue>
    </source>
</reference>
<evidence type="ECO:0000313" key="2">
    <source>
        <dbReference type="Proteomes" id="UP001159363"/>
    </source>
</evidence>
<sequence>MPAASVPKYPGFEIHCTKIVRLSISGQHMKSAENAMPDTDTLSRWVKLMQFWHVRQWKEAGFFKDDYSCSCVTAIPDQFSTAGSCSVFRKVGTNNDSGKTEDKNKQELDWEPVKTPRIRKPPKKYSREANCHVETDARKYFHNQFYETLDTAVVQTERCGICESWFSSTLSSIVILLPNRGEDCRIQTHTSLHVACILLQVDMVKYTNSEMTGIVQLKVMYELLYD</sequence>
<name>A0ABQ9HLY1_9NEOP</name>
<evidence type="ECO:0000313" key="1">
    <source>
        <dbReference type="EMBL" id="KAJ8885363.1"/>
    </source>
</evidence>
<proteinExistence type="predicted"/>
<keyword evidence="2" id="KW-1185">Reference proteome</keyword>
<gene>
    <name evidence="1" type="ORF">PR048_011560</name>
</gene>
<protein>
    <submittedName>
        <fullName evidence="1">Uncharacterized protein</fullName>
    </submittedName>
</protein>